<reference evidence="4 5" key="1">
    <citation type="submission" date="2020-03" db="EMBL/GenBank/DDBJ databases">
        <title>Above-ground endophytic microbial communities from plants in different locations in the United States.</title>
        <authorList>
            <person name="Frank C."/>
        </authorList>
    </citation>
    <scope>NUCLEOTIDE SEQUENCE [LARGE SCALE GENOMIC DNA]</scope>
    <source>
        <strain evidence="4 5">WW7</strain>
    </source>
</reference>
<dbReference type="PANTHER" id="PTHR45947:SF3">
    <property type="entry name" value="SULFOQUINOVOSYL TRANSFERASE SQD2"/>
    <property type="match status" value="1"/>
</dbReference>
<dbReference type="RefSeq" id="WP_166779908.1">
    <property type="nucleotide sequence ID" value="NZ_JAAOYO010000002.1"/>
</dbReference>
<gene>
    <name evidence="4" type="ORF">E9228_001473</name>
</gene>
<evidence type="ECO:0000259" key="3">
    <source>
        <dbReference type="Pfam" id="PF00534"/>
    </source>
</evidence>
<feature type="domain" description="Glycosyl transferase family 1" evidence="3">
    <location>
        <begin position="106"/>
        <end position="246"/>
    </location>
</feature>
<protein>
    <recommendedName>
        <fullName evidence="1">D-inositol 3-phosphate glycosyltransferase</fullName>
    </recommendedName>
</protein>
<comment type="caution">
    <text evidence="4">The sequence shown here is derived from an EMBL/GenBank/DDBJ whole genome shotgun (WGS) entry which is preliminary data.</text>
</comment>
<organism evidence="4 5">
    <name type="scientific">Curtobacterium salicis</name>
    <dbReference type="NCBI Taxonomy" id="1779862"/>
    <lineage>
        <taxon>Bacteria</taxon>
        <taxon>Bacillati</taxon>
        <taxon>Actinomycetota</taxon>
        <taxon>Actinomycetes</taxon>
        <taxon>Micrococcales</taxon>
        <taxon>Microbacteriaceae</taxon>
        <taxon>Curtobacterium</taxon>
    </lineage>
</organism>
<dbReference type="Gene3D" id="3.40.50.2000">
    <property type="entry name" value="Glycogen Phosphorylase B"/>
    <property type="match status" value="2"/>
</dbReference>
<dbReference type="PANTHER" id="PTHR45947">
    <property type="entry name" value="SULFOQUINOVOSYL TRANSFERASE SQD2"/>
    <property type="match status" value="1"/>
</dbReference>
<evidence type="ECO:0000256" key="2">
    <source>
        <dbReference type="ARBA" id="ARBA00022679"/>
    </source>
</evidence>
<evidence type="ECO:0000313" key="4">
    <source>
        <dbReference type="EMBL" id="NII40837.1"/>
    </source>
</evidence>
<dbReference type="InterPro" id="IPR001296">
    <property type="entry name" value="Glyco_trans_1"/>
</dbReference>
<evidence type="ECO:0000256" key="1">
    <source>
        <dbReference type="ARBA" id="ARBA00021292"/>
    </source>
</evidence>
<dbReference type="SUPFAM" id="SSF53756">
    <property type="entry name" value="UDP-Glycosyltransferase/glycogen phosphorylase"/>
    <property type="match status" value="1"/>
</dbReference>
<evidence type="ECO:0000313" key="5">
    <source>
        <dbReference type="Proteomes" id="UP001318300"/>
    </source>
</evidence>
<dbReference type="Proteomes" id="UP001318300">
    <property type="component" value="Unassembled WGS sequence"/>
</dbReference>
<sequence length="283" mass="30169">MIVHGFYLNWVPPVLFAALVLRKPVVLMPHGALTLYESSKKASKKALFRRVLNPLVVRAVRALAVGSQREAADASALLPHIRSAVCGVGTTLPELPSPHQFNIPLQLLTLGRLAPKKRVDLAVRAVAALIARGVAVRLTVAGVGPERRALGRLADELGVKDEVAFIGEVSGSAKRSAYLSADLFILPSEDENFGIVIAEALAHGLPVIASTNVEAANIAGDGAACLLDYVDEEAIADAAIELSTHDRRVLSATARSAAEERFDWDRVASLWLSLIEGSRAKAR</sequence>
<accession>A0ABX0T5S5</accession>
<dbReference type="Pfam" id="PF00534">
    <property type="entry name" value="Glycos_transf_1"/>
    <property type="match status" value="1"/>
</dbReference>
<name>A0ABX0T5S5_9MICO</name>
<keyword evidence="5" id="KW-1185">Reference proteome</keyword>
<dbReference type="EMBL" id="JAAOYO010000002">
    <property type="protein sequence ID" value="NII40837.1"/>
    <property type="molecule type" value="Genomic_DNA"/>
</dbReference>
<dbReference type="InterPro" id="IPR050194">
    <property type="entry name" value="Glycosyltransferase_grp1"/>
</dbReference>
<proteinExistence type="predicted"/>
<keyword evidence="2" id="KW-0808">Transferase</keyword>